<dbReference type="SUPFAM" id="SSF103473">
    <property type="entry name" value="MFS general substrate transporter"/>
    <property type="match status" value="1"/>
</dbReference>
<feature type="transmembrane region" description="Helical" evidence="5">
    <location>
        <begin position="438"/>
        <end position="455"/>
    </location>
</feature>
<dbReference type="GO" id="GO:0005886">
    <property type="term" value="C:plasma membrane"/>
    <property type="evidence" value="ECO:0007669"/>
    <property type="project" value="UniProtKB-SubCell"/>
</dbReference>
<comment type="subcellular location">
    <subcellularLocation>
        <location evidence="1">Cell membrane</location>
        <topology evidence="1">Multi-pass membrane protein</topology>
    </subcellularLocation>
</comment>
<comment type="caution">
    <text evidence="7">The sequence shown here is derived from an EMBL/GenBank/DDBJ whole genome shotgun (WGS) entry which is preliminary data.</text>
</comment>
<dbReference type="Gene3D" id="1.20.1720.10">
    <property type="entry name" value="Multidrug resistance protein D"/>
    <property type="match status" value="1"/>
</dbReference>
<feature type="domain" description="Major facilitator superfamily (MFS) profile" evidence="6">
    <location>
        <begin position="12"/>
        <end position="485"/>
    </location>
</feature>
<dbReference type="InterPro" id="IPR036259">
    <property type="entry name" value="MFS_trans_sf"/>
</dbReference>
<protein>
    <submittedName>
        <fullName evidence="7">MFS transporter</fullName>
    </submittedName>
</protein>
<feature type="transmembrane region" description="Helical" evidence="5">
    <location>
        <begin position="290"/>
        <end position="310"/>
    </location>
</feature>
<feature type="transmembrane region" description="Helical" evidence="5">
    <location>
        <begin position="46"/>
        <end position="66"/>
    </location>
</feature>
<keyword evidence="2 5" id="KW-0812">Transmembrane</keyword>
<proteinExistence type="predicted"/>
<evidence type="ECO:0000313" key="7">
    <source>
        <dbReference type="EMBL" id="HJG80840.1"/>
    </source>
</evidence>
<evidence type="ECO:0000256" key="1">
    <source>
        <dbReference type="ARBA" id="ARBA00004651"/>
    </source>
</evidence>
<feature type="transmembrane region" description="Helical" evidence="5">
    <location>
        <begin position="206"/>
        <end position="225"/>
    </location>
</feature>
<feature type="transmembrane region" description="Helical" evidence="5">
    <location>
        <begin position="140"/>
        <end position="162"/>
    </location>
</feature>
<evidence type="ECO:0000256" key="4">
    <source>
        <dbReference type="ARBA" id="ARBA00023136"/>
    </source>
</evidence>
<feature type="transmembrane region" description="Helical" evidence="5">
    <location>
        <begin position="245"/>
        <end position="269"/>
    </location>
</feature>
<evidence type="ECO:0000259" key="6">
    <source>
        <dbReference type="PROSITE" id="PS50850"/>
    </source>
</evidence>
<dbReference type="EMBL" id="DYUK01000227">
    <property type="protein sequence ID" value="HJG80840.1"/>
    <property type="molecule type" value="Genomic_DNA"/>
</dbReference>
<feature type="transmembrane region" description="Helical" evidence="5">
    <location>
        <begin position="78"/>
        <end position="104"/>
    </location>
</feature>
<keyword evidence="4 5" id="KW-0472">Membrane</keyword>
<evidence type="ECO:0000256" key="5">
    <source>
        <dbReference type="SAM" id="Phobius"/>
    </source>
</evidence>
<dbReference type="GO" id="GO:0022857">
    <property type="term" value="F:transmembrane transporter activity"/>
    <property type="evidence" value="ECO:0007669"/>
    <property type="project" value="InterPro"/>
</dbReference>
<feature type="transmembrane region" description="Helical" evidence="5">
    <location>
        <begin position="168"/>
        <end position="186"/>
    </location>
</feature>
<dbReference type="PROSITE" id="PS50850">
    <property type="entry name" value="MFS"/>
    <property type="match status" value="1"/>
</dbReference>
<feature type="transmembrane region" description="Helical" evidence="5">
    <location>
        <begin position="461"/>
        <end position="480"/>
    </location>
</feature>
<feature type="transmembrane region" description="Helical" evidence="5">
    <location>
        <begin position="110"/>
        <end position="128"/>
    </location>
</feature>
<name>A0A921MF80_9MICO</name>
<dbReference type="PANTHER" id="PTHR42718">
    <property type="entry name" value="MAJOR FACILITATOR SUPERFAMILY MULTIDRUG TRANSPORTER MFSC"/>
    <property type="match status" value="1"/>
</dbReference>
<evidence type="ECO:0000256" key="2">
    <source>
        <dbReference type="ARBA" id="ARBA00022692"/>
    </source>
</evidence>
<keyword evidence="3 5" id="KW-1133">Transmembrane helix</keyword>
<accession>A0A921MF80</accession>
<dbReference type="Pfam" id="PF07690">
    <property type="entry name" value="MFS_1"/>
    <property type="match status" value="1"/>
</dbReference>
<organism evidence="7 8">
    <name type="scientific">Brevibacterium senegalense</name>
    <dbReference type="NCBI Taxonomy" id="1033736"/>
    <lineage>
        <taxon>Bacteria</taxon>
        <taxon>Bacillati</taxon>
        <taxon>Actinomycetota</taxon>
        <taxon>Actinomycetes</taxon>
        <taxon>Micrococcales</taxon>
        <taxon>Brevibacteriaceae</taxon>
        <taxon>Brevibacterium</taxon>
    </lineage>
</organism>
<reference evidence="7" key="2">
    <citation type="submission" date="2021-09" db="EMBL/GenBank/DDBJ databases">
        <authorList>
            <person name="Gilroy R."/>
        </authorList>
    </citation>
    <scope>NUCLEOTIDE SEQUENCE</scope>
    <source>
        <strain evidence="7">ChiGjej5B5-7349</strain>
    </source>
</reference>
<dbReference type="Proteomes" id="UP000784435">
    <property type="component" value="Unassembled WGS sequence"/>
</dbReference>
<feature type="transmembrane region" description="Helical" evidence="5">
    <location>
        <begin position="330"/>
        <end position="350"/>
    </location>
</feature>
<feature type="transmembrane region" description="Helical" evidence="5">
    <location>
        <begin position="12"/>
        <end position="34"/>
    </location>
</feature>
<dbReference type="AlphaFoldDB" id="A0A921MF80"/>
<feature type="transmembrane region" description="Helical" evidence="5">
    <location>
        <begin position="389"/>
        <end position="418"/>
    </location>
</feature>
<sequence>MEDREPGGAAPTVWPLYVVTFLATYTIAVAAISAPGIQRELAIGDSGISLVVGAYSATFAAGLIFFGRVGDRWGRRRMFRIGTLALAVMALLTAAAPTFGLLIVARLLQGVAAAVTTPQTLASIQAVLRGSARLRAVGLYSVFAGSGTVAGQVLGGLINSAFGPHWGWRAAFASVGIAALIAWWGASHLTESRSASPLGLDGRGSVLVATALLLLIAGLTSAASIDLSSIAGGQGASAGVVWGPWSPLMMTGVLLAASAVMFGLLAWHVRRRSVTGGASILPLEILREPSVRTGMALALLLFMMIGGYAYNFSIFSQQGHGLTPGQSGLVAAVLSFAFVGASWAAPRIVAAWGGTIVGGRRLLLTASLIQGVGMAGVAVLALADLEPFFAWYQIAGLLVGGGQGLMMGPLVSVVMAAVPDEAAGLTGGLVATAQQTGLGLGIAVLSTVFMGLTQFQPMHPAFGWTCAATIVLTALFAFFASRVGRTG</sequence>
<dbReference type="PANTHER" id="PTHR42718:SF39">
    <property type="entry name" value="ACTINORHODIN TRANSPORTER-RELATED"/>
    <property type="match status" value="1"/>
</dbReference>
<dbReference type="InterPro" id="IPR011701">
    <property type="entry name" value="MFS"/>
</dbReference>
<dbReference type="Gene3D" id="1.20.1250.20">
    <property type="entry name" value="MFS general substrate transporter like domains"/>
    <property type="match status" value="1"/>
</dbReference>
<evidence type="ECO:0000256" key="3">
    <source>
        <dbReference type="ARBA" id="ARBA00022989"/>
    </source>
</evidence>
<feature type="transmembrane region" description="Helical" evidence="5">
    <location>
        <begin position="362"/>
        <end position="383"/>
    </location>
</feature>
<dbReference type="InterPro" id="IPR020846">
    <property type="entry name" value="MFS_dom"/>
</dbReference>
<evidence type="ECO:0000313" key="8">
    <source>
        <dbReference type="Proteomes" id="UP000784435"/>
    </source>
</evidence>
<reference evidence="7" key="1">
    <citation type="journal article" date="2021" name="PeerJ">
        <title>Extensive microbial diversity within the chicken gut microbiome revealed by metagenomics and culture.</title>
        <authorList>
            <person name="Gilroy R."/>
            <person name="Ravi A."/>
            <person name="Getino M."/>
            <person name="Pursley I."/>
            <person name="Horton D.L."/>
            <person name="Alikhan N.F."/>
            <person name="Baker D."/>
            <person name="Gharbi K."/>
            <person name="Hall N."/>
            <person name="Watson M."/>
            <person name="Adriaenssens E.M."/>
            <person name="Foster-Nyarko E."/>
            <person name="Jarju S."/>
            <person name="Secka A."/>
            <person name="Antonio M."/>
            <person name="Oren A."/>
            <person name="Chaudhuri R.R."/>
            <person name="La Ragione R."/>
            <person name="Hildebrand F."/>
            <person name="Pallen M.J."/>
        </authorList>
    </citation>
    <scope>NUCLEOTIDE SEQUENCE</scope>
    <source>
        <strain evidence="7">ChiGjej5B5-7349</strain>
    </source>
</reference>
<gene>
    <name evidence="7" type="ORF">K8V08_10560</name>
</gene>